<gene>
    <name evidence="1" type="ORF">UFOVP360_21</name>
</gene>
<proteinExistence type="predicted"/>
<accession>A0A6J7WWR2</accession>
<sequence>MLDTLGTLRARAHQGLRASRSRIARSVAIAIGITLFVPMAPANTGSIDPNKNMTYKTYALRALNNDYHQFNCLLKLYTKESNWRPKAKNGSHYGIPQGRSTYLANVNGYKQIDWGIKYIYHRHNTPCQAWSHFKKRNWH</sequence>
<evidence type="ECO:0000313" key="1">
    <source>
        <dbReference type="EMBL" id="CAB5222207.1"/>
    </source>
</evidence>
<dbReference type="EMBL" id="LR798300">
    <property type="protein sequence ID" value="CAB5222207.1"/>
    <property type="molecule type" value="Genomic_DNA"/>
</dbReference>
<name>A0A6J7WWR2_9CAUD</name>
<reference evidence="1" key="1">
    <citation type="submission" date="2020-05" db="EMBL/GenBank/DDBJ databases">
        <authorList>
            <person name="Chiriac C."/>
            <person name="Salcher M."/>
            <person name="Ghai R."/>
            <person name="Kavagutti S V."/>
        </authorList>
    </citation>
    <scope>NUCLEOTIDE SEQUENCE</scope>
</reference>
<protein>
    <recommendedName>
        <fullName evidence="2">Transglycosylase SLT domain 1</fullName>
    </recommendedName>
</protein>
<organism evidence="1">
    <name type="scientific">uncultured Caudovirales phage</name>
    <dbReference type="NCBI Taxonomy" id="2100421"/>
    <lineage>
        <taxon>Viruses</taxon>
        <taxon>Duplodnaviria</taxon>
        <taxon>Heunggongvirae</taxon>
        <taxon>Uroviricota</taxon>
        <taxon>Caudoviricetes</taxon>
        <taxon>Peduoviridae</taxon>
        <taxon>Maltschvirus</taxon>
        <taxon>Maltschvirus maltsch</taxon>
    </lineage>
</organism>
<evidence type="ECO:0008006" key="2">
    <source>
        <dbReference type="Google" id="ProtNLM"/>
    </source>
</evidence>